<dbReference type="EMBL" id="FTNZ01000001">
    <property type="protein sequence ID" value="SIS29368.1"/>
    <property type="molecule type" value="Genomic_DNA"/>
</dbReference>
<evidence type="ECO:0008006" key="5">
    <source>
        <dbReference type="Google" id="ProtNLM"/>
    </source>
</evidence>
<dbReference type="KEGG" id="cjt:EG359_03960"/>
<name>A0A1N7HX98_9FLAO</name>
<protein>
    <recommendedName>
        <fullName evidence="5">Lipocalin-like domain-containing protein</fullName>
    </recommendedName>
</protein>
<keyword evidence="4" id="KW-1185">Reference proteome</keyword>
<organism evidence="2 3">
    <name type="scientific">Chryseobacterium joostei</name>
    <dbReference type="NCBI Taxonomy" id="112234"/>
    <lineage>
        <taxon>Bacteria</taxon>
        <taxon>Pseudomonadati</taxon>
        <taxon>Bacteroidota</taxon>
        <taxon>Flavobacteriia</taxon>
        <taxon>Flavobacteriales</taxon>
        <taxon>Weeksellaceae</taxon>
        <taxon>Chryseobacterium group</taxon>
        <taxon>Chryseobacterium</taxon>
    </lineage>
</organism>
<dbReference type="AlphaFoldDB" id="A0A1N7HX98"/>
<evidence type="ECO:0000313" key="4">
    <source>
        <dbReference type="Proteomes" id="UP000279541"/>
    </source>
</evidence>
<sequence length="136" mass="15504">MNLFKVFSVGILLSAGTQVKSQQAEQKKPDNPVKCSNIKDGKFLRANYPESIWYMTIKDNVQTEYLNNGKDYIKSTLVFVDDCNYKAIVMEKSDKNDPVQIGDVFNNQVVATQDNLLKVNIKIEKSEFNAVYIKVK</sequence>
<dbReference type="OrthoDB" id="1253590at2"/>
<reference evidence="1 4" key="2">
    <citation type="submission" date="2018-11" db="EMBL/GenBank/DDBJ databases">
        <title>Proposal to divide the Flavobacteriaceae and reorganize its genera based on Amino Acid Identity values calculated from whole genome sequences.</title>
        <authorList>
            <person name="Nicholson A.C."/>
            <person name="Gulvik C.A."/>
            <person name="Whitney A.M."/>
            <person name="Humrighouse B.W."/>
            <person name="Bell M."/>
            <person name="Holmes B."/>
            <person name="Steigerwalt A.G."/>
            <person name="Villarma A."/>
            <person name="Sheth M."/>
            <person name="Batra D."/>
            <person name="Pryor J."/>
            <person name="Bernardet J.-F."/>
            <person name="Hugo C."/>
            <person name="Kampfer P."/>
            <person name="Newman J."/>
            <person name="McQuiston J.R."/>
        </authorList>
    </citation>
    <scope>NUCLEOTIDE SEQUENCE [LARGE SCALE GENOMIC DNA]</scope>
    <source>
        <strain evidence="1 4">DSM 16927</strain>
    </source>
</reference>
<accession>A0A1N7HX98</accession>
<dbReference type="Proteomes" id="UP000186106">
    <property type="component" value="Unassembled WGS sequence"/>
</dbReference>
<evidence type="ECO:0000313" key="1">
    <source>
        <dbReference type="EMBL" id="AZA98812.1"/>
    </source>
</evidence>
<dbReference type="Proteomes" id="UP000279541">
    <property type="component" value="Chromosome"/>
</dbReference>
<dbReference type="RefSeq" id="WP_076351733.1">
    <property type="nucleotide sequence ID" value="NZ_CP033926.1"/>
</dbReference>
<reference evidence="2 3" key="1">
    <citation type="submission" date="2017-01" db="EMBL/GenBank/DDBJ databases">
        <authorList>
            <person name="Mah S.A."/>
            <person name="Swanson W.J."/>
            <person name="Moy G.W."/>
            <person name="Vacquier V.D."/>
        </authorList>
    </citation>
    <scope>NUCLEOTIDE SEQUENCE [LARGE SCALE GENOMIC DNA]</scope>
    <source>
        <strain evidence="2 3">DSM 16927</strain>
    </source>
</reference>
<dbReference type="STRING" id="112234.SAMN05421768_101570"/>
<dbReference type="EMBL" id="CP033926">
    <property type="protein sequence ID" value="AZA98812.1"/>
    <property type="molecule type" value="Genomic_DNA"/>
</dbReference>
<evidence type="ECO:0000313" key="2">
    <source>
        <dbReference type="EMBL" id="SIS29368.1"/>
    </source>
</evidence>
<gene>
    <name evidence="1" type="ORF">EG359_03960</name>
    <name evidence="2" type="ORF">SAMN05421768_101570</name>
</gene>
<proteinExistence type="predicted"/>
<evidence type="ECO:0000313" key="3">
    <source>
        <dbReference type="Proteomes" id="UP000186106"/>
    </source>
</evidence>